<dbReference type="AlphaFoldDB" id="A0A316I3Z6"/>
<dbReference type="Proteomes" id="UP000245812">
    <property type="component" value="Unassembled WGS sequence"/>
</dbReference>
<gene>
    <name evidence="2" type="ORF">C7456_106209</name>
</gene>
<accession>A0A316I3Z6</accession>
<dbReference type="OrthoDB" id="8161726at2"/>
<evidence type="ECO:0008006" key="4">
    <source>
        <dbReference type="Google" id="ProtNLM"/>
    </source>
</evidence>
<comment type="caution">
    <text evidence="2">The sequence shown here is derived from an EMBL/GenBank/DDBJ whole genome shotgun (WGS) entry which is preliminary data.</text>
</comment>
<name>A0A316I3Z6_9GAMM</name>
<protein>
    <recommendedName>
        <fullName evidence="4">Excinuclease</fullName>
    </recommendedName>
</protein>
<feature type="chain" id="PRO_5016252666" description="Excinuclease" evidence="1">
    <location>
        <begin position="24"/>
        <end position="148"/>
    </location>
</feature>
<sequence length="148" mass="15563">MNAKTPGLAALLLAAALPGAALAADKVVHLSYDNAVAEATRSGKLDGSVKFYFAGNVPPGQVTVVNDNATVNRKTNAFGKKDQVTCDWVLQSALIALQDDAKAAGANAVIDIVSDYDGKEYRDAHNYECHVGFLMSGVQLKAKLAKVQ</sequence>
<evidence type="ECO:0000256" key="1">
    <source>
        <dbReference type="SAM" id="SignalP"/>
    </source>
</evidence>
<organism evidence="2 3">
    <name type="scientific">Fulvimonas soli</name>
    <dbReference type="NCBI Taxonomy" id="155197"/>
    <lineage>
        <taxon>Bacteria</taxon>
        <taxon>Pseudomonadati</taxon>
        <taxon>Pseudomonadota</taxon>
        <taxon>Gammaproteobacteria</taxon>
        <taxon>Lysobacterales</taxon>
        <taxon>Rhodanobacteraceae</taxon>
        <taxon>Fulvimonas</taxon>
    </lineage>
</organism>
<keyword evidence="1" id="KW-0732">Signal</keyword>
<feature type="signal peptide" evidence="1">
    <location>
        <begin position="1"/>
        <end position="23"/>
    </location>
</feature>
<evidence type="ECO:0000313" key="2">
    <source>
        <dbReference type="EMBL" id="PWK87716.1"/>
    </source>
</evidence>
<reference evidence="2 3" key="1">
    <citation type="submission" date="2018-05" db="EMBL/GenBank/DDBJ databases">
        <title>Genomic Encyclopedia of Type Strains, Phase IV (KMG-IV): sequencing the most valuable type-strain genomes for metagenomic binning, comparative biology and taxonomic classification.</title>
        <authorList>
            <person name="Goeker M."/>
        </authorList>
    </citation>
    <scope>NUCLEOTIDE SEQUENCE [LARGE SCALE GENOMIC DNA]</scope>
    <source>
        <strain evidence="2 3">DSM 14263</strain>
    </source>
</reference>
<dbReference type="EMBL" id="QGHC01000006">
    <property type="protein sequence ID" value="PWK87716.1"/>
    <property type="molecule type" value="Genomic_DNA"/>
</dbReference>
<evidence type="ECO:0000313" key="3">
    <source>
        <dbReference type="Proteomes" id="UP000245812"/>
    </source>
</evidence>
<keyword evidence="3" id="KW-1185">Reference proteome</keyword>
<dbReference type="RefSeq" id="WP_109723529.1">
    <property type="nucleotide sequence ID" value="NZ_MSZV01000152.1"/>
</dbReference>
<proteinExistence type="predicted"/>